<dbReference type="OrthoDB" id="7379444at2759"/>
<reference evidence="1" key="1">
    <citation type="submission" date="2021-12" db="EMBL/GenBank/DDBJ databases">
        <authorList>
            <person name="King R."/>
        </authorList>
    </citation>
    <scope>NUCLEOTIDE SEQUENCE</scope>
</reference>
<dbReference type="Proteomes" id="UP001153714">
    <property type="component" value="Chromosome 23"/>
</dbReference>
<evidence type="ECO:0000313" key="2">
    <source>
        <dbReference type="Proteomes" id="UP001153714"/>
    </source>
</evidence>
<dbReference type="AlphaFoldDB" id="A0A9N9R773"/>
<proteinExistence type="predicted"/>
<sequence length="188" mass="22288">MNINMGSVYGYFWINPDTSQPPNVYTYPKLISSKFLTNTDMRTNDSENMNTVPQANPIEFTKASDKQLTDYLNEKLKSYNYYKRNVYNKFEPVLLEAKNVSAEDPVKEKIYNYATYTLKEVNSKLDLIQALQRMYREYPMFKLGYMISYINKTYTDMEDVFKRIEVNKDKFDLLTLVNSYEHVSQYSC</sequence>
<organism evidence="1 2">
    <name type="scientific">Diatraea saccharalis</name>
    <name type="common">sugarcane borer</name>
    <dbReference type="NCBI Taxonomy" id="40085"/>
    <lineage>
        <taxon>Eukaryota</taxon>
        <taxon>Metazoa</taxon>
        <taxon>Ecdysozoa</taxon>
        <taxon>Arthropoda</taxon>
        <taxon>Hexapoda</taxon>
        <taxon>Insecta</taxon>
        <taxon>Pterygota</taxon>
        <taxon>Neoptera</taxon>
        <taxon>Endopterygota</taxon>
        <taxon>Lepidoptera</taxon>
        <taxon>Glossata</taxon>
        <taxon>Ditrysia</taxon>
        <taxon>Pyraloidea</taxon>
        <taxon>Crambidae</taxon>
        <taxon>Crambinae</taxon>
        <taxon>Diatraea</taxon>
    </lineage>
</organism>
<accession>A0A9N9R773</accession>
<protein>
    <submittedName>
        <fullName evidence="1">Uncharacterized protein</fullName>
    </submittedName>
</protein>
<reference evidence="1" key="2">
    <citation type="submission" date="2022-10" db="EMBL/GenBank/DDBJ databases">
        <authorList>
            <consortium name="ENA_rothamsted_submissions"/>
            <consortium name="culmorum"/>
            <person name="King R."/>
        </authorList>
    </citation>
    <scope>NUCLEOTIDE SEQUENCE</scope>
</reference>
<keyword evidence="2" id="KW-1185">Reference proteome</keyword>
<name>A0A9N9R773_9NEOP</name>
<evidence type="ECO:0000313" key="1">
    <source>
        <dbReference type="EMBL" id="CAG9790638.1"/>
    </source>
</evidence>
<dbReference type="EMBL" id="OU893354">
    <property type="protein sequence ID" value="CAG9790638.1"/>
    <property type="molecule type" value="Genomic_DNA"/>
</dbReference>
<gene>
    <name evidence="1" type="ORF">DIATSA_LOCUS8301</name>
</gene>